<gene>
    <name evidence="2" type="ORF">E1301_Tti019094</name>
</gene>
<organism evidence="2 3">
    <name type="scientific">Triplophysa tibetana</name>
    <dbReference type="NCBI Taxonomy" id="1572043"/>
    <lineage>
        <taxon>Eukaryota</taxon>
        <taxon>Metazoa</taxon>
        <taxon>Chordata</taxon>
        <taxon>Craniata</taxon>
        <taxon>Vertebrata</taxon>
        <taxon>Euteleostomi</taxon>
        <taxon>Actinopterygii</taxon>
        <taxon>Neopterygii</taxon>
        <taxon>Teleostei</taxon>
        <taxon>Ostariophysi</taxon>
        <taxon>Cypriniformes</taxon>
        <taxon>Nemacheilidae</taxon>
        <taxon>Triplophysa</taxon>
    </lineage>
</organism>
<name>A0A5A9NS03_9TELE</name>
<protein>
    <submittedName>
        <fullName evidence="2">Uncharacterized protein</fullName>
    </submittedName>
</protein>
<accession>A0A5A9NS03</accession>
<proteinExistence type="predicted"/>
<dbReference type="EMBL" id="SOYY01000014">
    <property type="protein sequence ID" value="KAA0711779.1"/>
    <property type="molecule type" value="Genomic_DNA"/>
</dbReference>
<keyword evidence="1" id="KW-0812">Transmembrane</keyword>
<dbReference type="AlphaFoldDB" id="A0A5A9NS03"/>
<reference evidence="2 3" key="1">
    <citation type="journal article" date="2019" name="Mol. Ecol. Resour.">
        <title>Chromosome-level genome assembly of Triplophysa tibetana, a fish adapted to the harsh high-altitude environment of the Tibetan Plateau.</title>
        <authorList>
            <person name="Yang X."/>
            <person name="Liu H."/>
            <person name="Ma Z."/>
            <person name="Zou Y."/>
            <person name="Zou M."/>
            <person name="Mao Y."/>
            <person name="Li X."/>
            <person name="Wang H."/>
            <person name="Chen T."/>
            <person name="Wang W."/>
            <person name="Yang R."/>
        </authorList>
    </citation>
    <scope>NUCLEOTIDE SEQUENCE [LARGE SCALE GENOMIC DNA]</scope>
    <source>
        <strain evidence="2">TTIB1903HZAU</strain>
        <tissue evidence="2">Muscle</tissue>
    </source>
</reference>
<evidence type="ECO:0000256" key="1">
    <source>
        <dbReference type="SAM" id="Phobius"/>
    </source>
</evidence>
<keyword evidence="1" id="KW-0472">Membrane</keyword>
<evidence type="ECO:0000313" key="3">
    <source>
        <dbReference type="Proteomes" id="UP000324632"/>
    </source>
</evidence>
<comment type="caution">
    <text evidence="2">The sequence shown here is derived from an EMBL/GenBank/DDBJ whole genome shotgun (WGS) entry which is preliminary data.</text>
</comment>
<evidence type="ECO:0000313" key="2">
    <source>
        <dbReference type="EMBL" id="KAA0711779.1"/>
    </source>
</evidence>
<feature type="transmembrane region" description="Helical" evidence="1">
    <location>
        <begin position="59"/>
        <end position="77"/>
    </location>
</feature>
<dbReference type="Proteomes" id="UP000324632">
    <property type="component" value="Chromosome 14"/>
</dbReference>
<keyword evidence="1" id="KW-1133">Transmembrane helix</keyword>
<keyword evidence="3" id="KW-1185">Reference proteome</keyword>
<sequence length="267" mass="29778">MLRPTERTRTIQAVRNNNIRYGSHGPNLPFFVAERSSPFRPVHPNSLVTRLLKILCIKYIAACQPVALLISLVNMLMRDFYRENVLRDDAVVTSSSVSVGFSEAINNVPEVILTDHAAGVTSSEVPGAYAAEDRAVLGKSSLIIEQPLPSNQHHFNHELLMELSKICRQLKESLNFHSELTRKMYGCVDTLLTNSAEQDTTLKNMFRVPALVQLCFWLFDVCVGCCGFTEAVIRLVISSLVGVATVAVLIYDFRSRRESTSTSDESK</sequence>